<feature type="signal peptide" evidence="1">
    <location>
        <begin position="1"/>
        <end position="22"/>
    </location>
</feature>
<keyword evidence="3" id="KW-1185">Reference proteome</keyword>
<dbReference type="EMBL" id="CP042437">
    <property type="protein sequence ID" value="QEC76832.1"/>
    <property type="molecule type" value="Genomic_DNA"/>
</dbReference>
<proteinExistence type="predicted"/>
<dbReference type="KEGG" id="mgk:FSB76_13085"/>
<sequence>MKQLKLIAISILCILTASCSKKNNTVTPALHTVKITISGSADFNLTVTTSTTAGAAEKLVANSLAVAKGTTYTYSEQLQSTGFLSFSLLSDVSNTISYTIYNDDKVVLQDTNGQAYTHTIFGVGYIVP</sequence>
<dbReference type="AlphaFoldDB" id="A0A5B8W1P4"/>
<keyword evidence="1" id="KW-0732">Signal</keyword>
<evidence type="ECO:0000313" key="2">
    <source>
        <dbReference type="EMBL" id="QEC76832.1"/>
    </source>
</evidence>
<dbReference type="Proteomes" id="UP000321362">
    <property type="component" value="Chromosome"/>
</dbReference>
<reference evidence="2 3" key="1">
    <citation type="journal article" date="2013" name="J. Microbiol.">
        <title>Mucilaginibacter ginsenosidivorax sp. nov., with ginsenoside converting activity isolated from sediment.</title>
        <authorList>
            <person name="Kim J.K."/>
            <person name="Choi T.E."/>
            <person name="Liu Q.M."/>
            <person name="Park H.Y."/>
            <person name="Yi T.H."/>
            <person name="Yoon M.H."/>
            <person name="Kim S.C."/>
            <person name="Im W.T."/>
        </authorList>
    </citation>
    <scope>NUCLEOTIDE SEQUENCE [LARGE SCALE GENOMIC DNA]</scope>
    <source>
        <strain evidence="2 3">KHI28</strain>
    </source>
</reference>
<accession>A0A5B8W1P4</accession>
<dbReference type="RefSeq" id="WP_147053998.1">
    <property type="nucleotide sequence ID" value="NZ_CP042437.1"/>
</dbReference>
<feature type="chain" id="PRO_5023148687" evidence="1">
    <location>
        <begin position="23"/>
        <end position="128"/>
    </location>
</feature>
<protein>
    <submittedName>
        <fullName evidence="2">Uncharacterized protein</fullName>
    </submittedName>
</protein>
<dbReference type="PROSITE" id="PS51257">
    <property type="entry name" value="PROKAR_LIPOPROTEIN"/>
    <property type="match status" value="1"/>
</dbReference>
<evidence type="ECO:0000256" key="1">
    <source>
        <dbReference type="SAM" id="SignalP"/>
    </source>
</evidence>
<gene>
    <name evidence="2" type="ORF">FSB76_13085</name>
</gene>
<name>A0A5B8W1P4_9SPHI</name>
<organism evidence="2 3">
    <name type="scientific">Mucilaginibacter ginsenosidivorax</name>
    <dbReference type="NCBI Taxonomy" id="862126"/>
    <lineage>
        <taxon>Bacteria</taxon>
        <taxon>Pseudomonadati</taxon>
        <taxon>Bacteroidota</taxon>
        <taxon>Sphingobacteriia</taxon>
        <taxon>Sphingobacteriales</taxon>
        <taxon>Sphingobacteriaceae</taxon>
        <taxon>Mucilaginibacter</taxon>
    </lineage>
</organism>
<evidence type="ECO:0000313" key="3">
    <source>
        <dbReference type="Proteomes" id="UP000321362"/>
    </source>
</evidence>